<evidence type="ECO:0000256" key="2">
    <source>
        <dbReference type="ARBA" id="ARBA00023125"/>
    </source>
</evidence>
<dbReference type="SUPFAM" id="SSF55945">
    <property type="entry name" value="TATA-box binding protein-like"/>
    <property type="match status" value="2"/>
</dbReference>
<evidence type="ECO:0000256" key="3">
    <source>
        <dbReference type="ARBA" id="ARBA00023163"/>
    </source>
</evidence>
<keyword evidence="2" id="KW-0238">DNA-binding</keyword>
<dbReference type="GO" id="GO:0006352">
    <property type="term" value="P:DNA-templated transcription initiation"/>
    <property type="evidence" value="ECO:0007669"/>
    <property type="project" value="InterPro"/>
</dbReference>
<keyword evidence="3" id="KW-0804">Transcription</keyword>
<feature type="compositionally biased region" description="Acidic residues" evidence="4">
    <location>
        <begin position="299"/>
        <end position="323"/>
    </location>
</feature>
<dbReference type="Pfam" id="PF00352">
    <property type="entry name" value="TBP"/>
    <property type="match status" value="2"/>
</dbReference>
<dbReference type="Gene3D" id="3.30.310.10">
    <property type="entry name" value="TATA-Binding Protein"/>
    <property type="match status" value="2"/>
</dbReference>
<feature type="compositionally biased region" description="Polar residues" evidence="4">
    <location>
        <begin position="283"/>
        <end position="296"/>
    </location>
</feature>
<name>A0A914H012_GLORO</name>
<protein>
    <submittedName>
        <fullName evidence="6">TATA box-binding protein-like 1</fullName>
    </submittedName>
</protein>
<comment type="similarity">
    <text evidence="1">Belongs to the TBP family.</text>
</comment>
<organism evidence="5 6">
    <name type="scientific">Globodera rostochiensis</name>
    <name type="common">Golden nematode worm</name>
    <name type="synonym">Heterodera rostochiensis</name>
    <dbReference type="NCBI Taxonomy" id="31243"/>
    <lineage>
        <taxon>Eukaryota</taxon>
        <taxon>Metazoa</taxon>
        <taxon>Ecdysozoa</taxon>
        <taxon>Nematoda</taxon>
        <taxon>Chromadorea</taxon>
        <taxon>Rhabditida</taxon>
        <taxon>Tylenchina</taxon>
        <taxon>Tylenchomorpha</taxon>
        <taxon>Tylenchoidea</taxon>
        <taxon>Heteroderidae</taxon>
        <taxon>Heteroderinae</taxon>
        <taxon>Globodera</taxon>
    </lineage>
</organism>
<accession>A0A914H012</accession>
<evidence type="ECO:0000313" key="6">
    <source>
        <dbReference type="WBParaSite" id="Gr19_v10_g11974.t1"/>
    </source>
</evidence>
<dbReference type="WBParaSite" id="Gr19_v10_g11974.t1">
    <property type="protein sequence ID" value="Gr19_v10_g11974.t1"/>
    <property type="gene ID" value="Gr19_v10_g11974"/>
</dbReference>
<dbReference type="AlphaFoldDB" id="A0A914H012"/>
<proteinExistence type="inferred from homology"/>
<keyword evidence="5" id="KW-1185">Reference proteome</keyword>
<sequence>MDHNYWQTCSNNQLIKQSEQNGSVLEKARTSSQTSGAANQLHVVFMDGIEVCVQVHNVVSRYELPMHIDLRQVAYGSINVDYNRAKGILNKQLRKPSCSVKIFNSGKVVIHGCKSENDCKRVARAIGRMIQRSTGRLDQRICIRNYRVSNILATCRMPFDIRIQELGRKYREAVYEPELMVGLEWNLREPKANLRIHTTGTVTITGATSEANIVASVEKIYPFLKEFSTQRSSSSKINIDSAWLGDSTKSRRRRCPQPKNDLGVNNSNEQRSRPIPTKRSRYQHIQGSGFYNNAIHNSDEDDLEFGDVDEGDEDYEDEEDDIE</sequence>
<reference evidence="6" key="1">
    <citation type="submission" date="2022-11" db="UniProtKB">
        <authorList>
            <consortium name="WormBaseParasite"/>
        </authorList>
    </citation>
    <scope>IDENTIFICATION</scope>
</reference>
<dbReference type="PANTHER" id="PTHR10126">
    <property type="entry name" value="TATA-BOX BINDING PROTEIN"/>
    <property type="match status" value="1"/>
</dbReference>
<feature type="region of interest" description="Disordered" evidence="4">
    <location>
        <begin position="248"/>
        <end position="323"/>
    </location>
</feature>
<evidence type="ECO:0000313" key="5">
    <source>
        <dbReference type="Proteomes" id="UP000887572"/>
    </source>
</evidence>
<dbReference type="InterPro" id="IPR000814">
    <property type="entry name" value="TBP"/>
</dbReference>
<evidence type="ECO:0000256" key="1">
    <source>
        <dbReference type="ARBA" id="ARBA00005560"/>
    </source>
</evidence>
<dbReference type="Proteomes" id="UP000887572">
    <property type="component" value="Unplaced"/>
</dbReference>
<dbReference type="GO" id="GO:0003677">
    <property type="term" value="F:DNA binding"/>
    <property type="evidence" value="ECO:0007669"/>
    <property type="project" value="UniProtKB-KW"/>
</dbReference>
<dbReference type="InterPro" id="IPR012295">
    <property type="entry name" value="TBP_dom_sf"/>
</dbReference>
<dbReference type="PRINTS" id="PR00686">
    <property type="entry name" value="TIFACTORIID"/>
</dbReference>
<evidence type="ECO:0000256" key="4">
    <source>
        <dbReference type="SAM" id="MobiDB-lite"/>
    </source>
</evidence>